<evidence type="ECO:0000313" key="9">
    <source>
        <dbReference type="EMBL" id="KAL1397349.1"/>
    </source>
</evidence>
<dbReference type="AlphaFoldDB" id="A0ABD1DFZ8"/>
<dbReference type="InterPro" id="IPR015163">
    <property type="entry name" value="Cdc6_C"/>
</dbReference>
<dbReference type="Gene3D" id="3.40.50.300">
    <property type="entry name" value="P-loop containing nucleotide triphosphate hydrolases"/>
    <property type="match status" value="1"/>
</dbReference>
<evidence type="ECO:0000256" key="2">
    <source>
        <dbReference type="ARBA" id="ARBA00022618"/>
    </source>
</evidence>
<dbReference type="SUPFAM" id="SSF52540">
    <property type="entry name" value="P-loop containing nucleoside triphosphate hydrolases"/>
    <property type="match status" value="1"/>
</dbReference>
<dbReference type="CDD" id="cd00009">
    <property type="entry name" value="AAA"/>
    <property type="match status" value="1"/>
</dbReference>
<dbReference type="FunFam" id="3.40.50.300:FF:000547">
    <property type="entry name" value="Cell division control protein"/>
    <property type="match status" value="1"/>
</dbReference>
<dbReference type="Gene3D" id="1.10.10.10">
    <property type="entry name" value="Winged helix-like DNA-binding domain superfamily/Winged helix DNA-binding domain"/>
    <property type="match status" value="1"/>
</dbReference>
<name>A0ABD1DFZ8_CULPP</name>
<reference evidence="9 10" key="1">
    <citation type="submission" date="2024-05" db="EMBL/GenBank/DDBJ databases">
        <title>Culex pipiens pipiens assembly and annotation.</title>
        <authorList>
            <person name="Alout H."/>
            <person name="Durand T."/>
        </authorList>
    </citation>
    <scope>NUCLEOTIDE SEQUENCE [LARGE SCALE GENOMIC DNA]</scope>
    <source>
        <strain evidence="9">HA-2024</strain>
        <tissue evidence="9">Whole body</tissue>
    </source>
</reference>
<feature type="compositionally biased region" description="Basic residues" evidence="6">
    <location>
        <begin position="63"/>
        <end position="73"/>
    </location>
</feature>
<comment type="similarity">
    <text evidence="1 5">Belongs to the CDC6/cdc18 family.</text>
</comment>
<evidence type="ECO:0000256" key="5">
    <source>
        <dbReference type="PIRNR" id="PIRNR001767"/>
    </source>
</evidence>
<dbReference type="SUPFAM" id="SSF46785">
    <property type="entry name" value="Winged helix' DNA-binding domain"/>
    <property type="match status" value="1"/>
</dbReference>
<feature type="domain" description="AAA+ ATPase" evidence="7">
    <location>
        <begin position="116"/>
        <end position="259"/>
    </location>
</feature>
<evidence type="ECO:0000259" key="7">
    <source>
        <dbReference type="SMART" id="SM00382"/>
    </source>
</evidence>
<dbReference type="Pfam" id="PF13401">
    <property type="entry name" value="AAA_22"/>
    <property type="match status" value="1"/>
</dbReference>
<evidence type="ECO:0000256" key="1">
    <source>
        <dbReference type="ARBA" id="ARBA00006184"/>
    </source>
</evidence>
<evidence type="ECO:0000256" key="3">
    <source>
        <dbReference type="ARBA" id="ARBA00022705"/>
    </source>
</evidence>
<keyword evidence="5" id="KW-0539">Nucleus</keyword>
<dbReference type="SMART" id="SM00382">
    <property type="entry name" value="AAA"/>
    <property type="match status" value="1"/>
</dbReference>
<keyword evidence="10" id="KW-1185">Reference proteome</keyword>
<accession>A0ABD1DFZ8</accession>
<dbReference type="InterPro" id="IPR036388">
    <property type="entry name" value="WH-like_DNA-bd_sf"/>
</dbReference>
<dbReference type="GO" id="GO:0051301">
    <property type="term" value="P:cell division"/>
    <property type="evidence" value="ECO:0007669"/>
    <property type="project" value="UniProtKB-UniRule"/>
</dbReference>
<feature type="region of interest" description="Disordered" evidence="6">
    <location>
        <begin position="1"/>
        <end position="85"/>
    </location>
</feature>
<comment type="subcellular location">
    <subcellularLocation>
        <location evidence="5">Nucleus</location>
    </subcellularLocation>
</comment>
<organism evidence="9 10">
    <name type="scientific">Culex pipiens pipiens</name>
    <name type="common">Northern house mosquito</name>
    <dbReference type="NCBI Taxonomy" id="38569"/>
    <lineage>
        <taxon>Eukaryota</taxon>
        <taxon>Metazoa</taxon>
        <taxon>Ecdysozoa</taxon>
        <taxon>Arthropoda</taxon>
        <taxon>Hexapoda</taxon>
        <taxon>Insecta</taxon>
        <taxon>Pterygota</taxon>
        <taxon>Neoptera</taxon>
        <taxon>Endopterygota</taxon>
        <taxon>Diptera</taxon>
        <taxon>Nematocera</taxon>
        <taxon>Culicoidea</taxon>
        <taxon>Culicidae</taxon>
        <taxon>Culicinae</taxon>
        <taxon>Culicini</taxon>
        <taxon>Culex</taxon>
        <taxon>Culex</taxon>
    </lineage>
</organism>
<dbReference type="InterPro" id="IPR049945">
    <property type="entry name" value="AAA_22"/>
</dbReference>
<dbReference type="PIRSF" id="PIRSF001767">
    <property type="entry name" value="Cdc6"/>
    <property type="match status" value="1"/>
</dbReference>
<dbReference type="SMART" id="SM01074">
    <property type="entry name" value="Cdc6_C"/>
    <property type="match status" value="1"/>
</dbReference>
<keyword evidence="4" id="KW-0131">Cell cycle</keyword>
<dbReference type="InterPro" id="IPR036390">
    <property type="entry name" value="WH_DNA-bd_sf"/>
</dbReference>
<protein>
    <recommendedName>
        <fullName evidence="5">Cell division control protein</fullName>
    </recommendedName>
</protein>
<comment type="caution">
    <text evidence="9">The sequence shown here is derived from an EMBL/GenBank/DDBJ whole genome shotgun (WGS) entry which is preliminary data.</text>
</comment>
<feature type="region of interest" description="Disordered" evidence="6">
    <location>
        <begin position="322"/>
        <end position="345"/>
    </location>
</feature>
<evidence type="ECO:0000256" key="4">
    <source>
        <dbReference type="ARBA" id="ARBA00023306"/>
    </source>
</evidence>
<sequence length="479" mass="53615">MSTRRSSRGSRLSEVVQLEEEREEAKENTTPTKRRGRPRKTIGGSIPEEGENDQPSTDASPPKRVKVSSRKKKVVEEEERDDADPVSVTAIGSLPERERETENLAKYIEDILVENGSGSLYISGPPGTGKTATLTKIISDRKLASKLKMVYVNCTSMSSAGSIYKKICEELSLSVAGTSEKFYLMAIEEYLKRKHKTVMLVLDEIDQLASSKQTILYNIFEWPAKRESRLILVGIANALDLTDRLLSRLQARCELKPHLIQFLPYTKQQLVTILKNNMVQNDTTEMFNDAALQLLAAKVASTSGDARRALFLARRLVENASKEDRETKKANAKLQDKPLSSPPKKPVQIGLVVNTLKQVYGTTQTMADDEAFPLQQKLLLCSLLLVLKAGKSKDITVGRLHQVYRAVCAKRNLQVVDQTEFLNMCSLVETRGILRLQGKKEARLMRVQLQWDEDEVHNTLNDKQLIADVLADTSCAQGK</sequence>
<evidence type="ECO:0000256" key="6">
    <source>
        <dbReference type="SAM" id="MobiDB-lite"/>
    </source>
</evidence>
<dbReference type="GO" id="GO:0006270">
    <property type="term" value="P:DNA replication initiation"/>
    <property type="evidence" value="ECO:0007669"/>
    <property type="project" value="UniProtKB-UniRule"/>
</dbReference>
<dbReference type="PANTHER" id="PTHR10763:SF26">
    <property type="entry name" value="CELL DIVISION CONTROL PROTEIN 6 HOMOLOG"/>
    <property type="match status" value="1"/>
</dbReference>
<dbReference type="InterPro" id="IPR027417">
    <property type="entry name" value="P-loop_NTPase"/>
</dbReference>
<evidence type="ECO:0000259" key="8">
    <source>
        <dbReference type="SMART" id="SM01074"/>
    </source>
</evidence>
<dbReference type="FunFam" id="1.10.10.10:FF:000265">
    <property type="entry name" value="Cell division control protein"/>
    <property type="match status" value="1"/>
</dbReference>
<dbReference type="InterPro" id="IPR050311">
    <property type="entry name" value="ORC1/CDC6"/>
</dbReference>
<proteinExistence type="inferred from homology"/>
<dbReference type="Pfam" id="PF09079">
    <property type="entry name" value="WHD_Cdc6"/>
    <property type="match status" value="1"/>
</dbReference>
<dbReference type="GO" id="GO:0005634">
    <property type="term" value="C:nucleus"/>
    <property type="evidence" value="ECO:0007669"/>
    <property type="project" value="UniProtKB-SubCell"/>
</dbReference>
<gene>
    <name evidence="9" type="ORF">pipiens_002540</name>
</gene>
<feature type="domain" description="Cdc6 C-terminal" evidence="8">
    <location>
        <begin position="380"/>
        <end position="460"/>
    </location>
</feature>
<dbReference type="PANTHER" id="PTHR10763">
    <property type="entry name" value="CELL DIVISION CONTROL PROTEIN 6-RELATED"/>
    <property type="match status" value="1"/>
</dbReference>
<dbReference type="Gene3D" id="1.10.8.60">
    <property type="match status" value="1"/>
</dbReference>
<comment type="function">
    <text evidence="5">Involved in the initiation of DNA replication. Also participates in checkpoint controls that ensure DNA replication is completed before mitosis is initiated.</text>
</comment>
<dbReference type="Proteomes" id="UP001562425">
    <property type="component" value="Unassembled WGS sequence"/>
</dbReference>
<dbReference type="InterPro" id="IPR016314">
    <property type="entry name" value="Cdc6/18"/>
</dbReference>
<dbReference type="EMBL" id="JBEHCU010006343">
    <property type="protein sequence ID" value="KAL1397349.1"/>
    <property type="molecule type" value="Genomic_DNA"/>
</dbReference>
<evidence type="ECO:0000313" key="10">
    <source>
        <dbReference type="Proteomes" id="UP001562425"/>
    </source>
</evidence>
<keyword evidence="3" id="KW-0235">DNA replication</keyword>
<keyword evidence="2" id="KW-0132">Cell division</keyword>
<dbReference type="InterPro" id="IPR003593">
    <property type="entry name" value="AAA+_ATPase"/>
</dbReference>